<accession>A0A8X6JJT9</accession>
<dbReference type="EMBL" id="BMAW01043062">
    <property type="protein sequence ID" value="GFS37326.1"/>
    <property type="molecule type" value="Genomic_DNA"/>
</dbReference>
<evidence type="ECO:0000313" key="1">
    <source>
        <dbReference type="EMBL" id="GFS37326.1"/>
    </source>
</evidence>
<proteinExistence type="predicted"/>
<comment type="caution">
    <text evidence="1">The sequence shown here is derived from an EMBL/GenBank/DDBJ whole genome shotgun (WGS) entry which is preliminary data.</text>
</comment>
<protein>
    <submittedName>
        <fullName evidence="1">Uncharacterized protein</fullName>
    </submittedName>
</protein>
<dbReference type="Proteomes" id="UP000887013">
    <property type="component" value="Unassembled WGS sequence"/>
</dbReference>
<keyword evidence="2" id="KW-1185">Reference proteome</keyword>
<sequence length="83" mass="9174">MLLRLIEHIIPVRLPRLSLASPGLPLSVHHAFPKLLKISDLLSLNLVRYVTLVRSLTGVLLTPSVFKVLLKKNSMISHFAIGG</sequence>
<organism evidence="1 2">
    <name type="scientific">Nephila pilipes</name>
    <name type="common">Giant wood spider</name>
    <name type="synonym">Nephila maculata</name>
    <dbReference type="NCBI Taxonomy" id="299642"/>
    <lineage>
        <taxon>Eukaryota</taxon>
        <taxon>Metazoa</taxon>
        <taxon>Ecdysozoa</taxon>
        <taxon>Arthropoda</taxon>
        <taxon>Chelicerata</taxon>
        <taxon>Arachnida</taxon>
        <taxon>Araneae</taxon>
        <taxon>Araneomorphae</taxon>
        <taxon>Entelegynae</taxon>
        <taxon>Araneoidea</taxon>
        <taxon>Nephilidae</taxon>
        <taxon>Nephila</taxon>
    </lineage>
</organism>
<name>A0A8X6JJT9_NEPPI</name>
<evidence type="ECO:0000313" key="2">
    <source>
        <dbReference type="Proteomes" id="UP000887013"/>
    </source>
</evidence>
<reference evidence="1" key="1">
    <citation type="submission" date="2020-08" db="EMBL/GenBank/DDBJ databases">
        <title>Multicomponent nature underlies the extraordinary mechanical properties of spider dragline silk.</title>
        <authorList>
            <person name="Kono N."/>
            <person name="Nakamura H."/>
            <person name="Mori M."/>
            <person name="Yoshida Y."/>
            <person name="Ohtoshi R."/>
            <person name="Malay A.D."/>
            <person name="Moran D.A.P."/>
            <person name="Tomita M."/>
            <person name="Numata K."/>
            <person name="Arakawa K."/>
        </authorList>
    </citation>
    <scope>NUCLEOTIDE SEQUENCE</scope>
</reference>
<dbReference type="AlphaFoldDB" id="A0A8X6JJT9"/>
<gene>
    <name evidence="1" type="ORF">NPIL_415431</name>
</gene>